<dbReference type="InterPro" id="IPR005828">
    <property type="entry name" value="MFS_sugar_transport-like"/>
</dbReference>
<dbReference type="PANTHER" id="PTHR23534">
    <property type="entry name" value="MFS PERMEASE"/>
    <property type="match status" value="1"/>
</dbReference>
<dbReference type="GO" id="GO:0016020">
    <property type="term" value="C:membrane"/>
    <property type="evidence" value="ECO:0007669"/>
    <property type="project" value="UniProtKB-SubCell"/>
</dbReference>
<dbReference type="EMBL" id="UOFS01000049">
    <property type="protein sequence ID" value="VAX01716.1"/>
    <property type="molecule type" value="Genomic_DNA"/>
</dbReference>
<keyword evidence="4 5" id="KW-0472">Membrane</keyword>
<feature type="transmembrane region" description="Helical" evidence="5">
    <location>
        <begin position="341"/>
        <end position="363"/>
    </location>
</feature>
<organism evidence="7">
    <name type="scientific">hydrothermal vent metagenome</name>
    <dbReference type="NCBI Taxonomy" id="652676"/>
    <lineage>
        <taxon>unclassified sequences</taxon>
        <taxon>metagenomes</taxon>
        <taxon>ecological metagenomes</taxon>
    </lineage>
</organism>
<keyword evidence="3 5" id="KW-1133">Transmembrane helix</keyword>
<feature type="transmembrane region" description="Helical" evidence="5">
    <location>
        <begin position="216"/>
        <end position="235"/>
    </location>
</feature>
<dbReference type="Gene3D" id="1.20.1250.20">
    <property type="entry name" value="MFS general substrate transporter like domains"/>
    <property type="match status" value="1"/>
</dbReference>
<evidence type="ECO:0000256" key="5">
    <source>
        <dbReference type="SAM" id="Phobius"/>
    </source>
</evidence>
<evidence type="ECO:0000313" key="7">
    <source>
        <dbReference type="EMBL" id="VAX01716.1"/>
    </source>
</evidence>
<feature type="transmembrane region" description="Helical" evidence="5">
    <location>
        <begin position="255"/>
        <end position="274"/>
    </location>
</feature>
<dbReference type="PANTHER" id="PTHR23534:SF1">
    <property type="entry name" value="MAJOR FACILITATOR SUPERFAMILY PROTEIN"/>
    <property type="match status" value="1"/>
</dbReference>
<feature type="transmembrane region" description="Helical" evidence="5">
    <location>
        <begin position="16"/>
        <end position="37"/>
    </location>
</feature>
<feature type="domain" description="Major facilitator superfamily (MFS) profile" evidence="6">
    <location>
        <begin position="214"/>
        <end position="407"/>
    </location>
</feature>
<feature type="transmembrane region" description="Helical" evidence="5">
    <location>
        <begin position="98"/>
        <end position="121"/>
    </location>
</feature>
<evidence type="ECO:0000256" key="4">
    <source>
        <dbReference type="ARBA" id="ARBA00023136"/>
    </source>
</evidence>
<gene>
    <name evidence="7" type="ORF">MNBD_GAMMA22-2102</name>
</gene>
<evidence type="ECO:0000256" key="3">
    <source>
        <dbReference type="ARBA" id="ARBA00022989"/>
    </source>
</evidence>
<dbReference type="Pfam" id="PF00083">
    <property type="entry name" value="Sugar_tr"/>
    <property type="match status" value="1"/>
</dbReference>
<dbReference type="InterPro" id="IPR036259">
    <property type="entry name" value="MFS_trans_sf"/>
</dbReference>
<feature type="transmembrane region" description="Helical" evidence="5">
    <location>
        <begin position="73"/>
        <end position="92"/>
    </location>
</feature>
<dbReference type="InterPro" id="IPR020846">
    <property type="entry name" value="MFS_dom"/>
</dbReference>
<feature type="transmembrane region" description="Helical" evidence="5">
    <location>
        <begin position="43"/>
        <end position="61"/>
    </location>
</feature>
<comment type="subcellular location">
    <subcellularLocation>
        <location evidence="1">Membrane</location>
    </subcellularLocation>
</comment>
<feature type="transmembrane region" description="Helical" evidence="5">
    <location>
        <begin position="164"/>
        <end position="185"/>
    </location>
</feature>
<name>A0A3B1A7K7_9ZZZZ</name>
<accession>A0A3B1A7K7</accession>
<dbReference type="AlphaFoldDB" id="A0A3B1A7K7"/>
<evidence type="ECO:0000256" key="1">
    <source>
        <dbReference type="ARBA" id="ARBA00004370"/>
    </source>
</evidence>
<sequence>MNSFRRNIPVLATSQALMMSSMTLILTTAALVGLSLAPDKKLATIPVAIIFIAVMCTSIPASLLMERIGRKQGFLFATSFGITGSALAMYAILTSNFWMFVVSMFLVGMFNGFGNYFRFAAADAVEGDLKSKAISYVLAGGVIAAIVGPNLASVTRDSFDNAPFAASYAALIIMYILIFLSLLFLKLPEQSLSSEDNVNGVTSNRSMLEIVLQKKFLVAVIVGMFGYGVMTFLMTATPLAMQHHNHDFSEVSFTIQWHVLGMYVPSFFTGHLINRFGLNRVMFIGAVLALLCIVVSLQGTTATHFWLALVLLGLGWNFMFIGATTLLTETYSLAEKAKTQALNDFLIFTTMTVASLSAGALQHQFGWQMVNYGAIPFLVIVILSLLWLWNDKVNSTNTSSTCDETVT</sequence>
<evidence type="ECO:0000256" key="2">
    <source>
        <dbReference type="ARBA" id="ARBA00022692"/>
    </source>
</evidence>
<feature type="transmembrane region" description="Helical" evidence="5">
    <location>
        <begin position="133"/>
        <end position="152"/>
    </location>
</feature>
<dbReference type="GO" id="GO:0022857">
    <property type="term" value="F:transmembrane transporter activity"/>
    <property type="evidence" value="ECO:0007669"/>
    <property type="project" value="InterPro"/>
</dbReference>
<reference evidence="7" key="1">
    <citation type="submission" date="2018-06" db="EMBL/GenBank/DDBJ databases">
        <authorList>
            <person name="Zhirakovskaya E."/>
        </authorList>
    </citation>
    <scope>NUCLEOTIDE SEQUENCE</scope>
</reference>
<proteinExistence type="predicted"/>
<dbReference type="PROSITE" id="PS50850">
    <property type="entry name" value="MFS"/>
    <property type="match status" value="1"/>
</dbReference>
<dbReference type="SUPFAM" id="SSF103473">
    <property type="entry name" value="MFS general substrate transporter"/>
    <property type="match status" value="1"/>
</dbReference>
<keyword evidence="2 5" id="KW-0812">Transmembrane</keyword>
<dbReference type="Pfam" id="PF07690">
    <property type="entry name" value="MFS_1"/>
    <property type="match status" value="1"/>
</dbReference>
<feature type="transmembrane region" description="Helical" evidence="5">
    <location>
        <begin position="305"/>
        <end position="329"/>
    </location>
</feature>
<dbReference type="InterPro" id="IPR011701">
    <property type="entry name" value="MFS"/>
</dbReference>
<feature type="transmembrane region" description="Helical" evidence="5">
    <location>
        <begin position="281"/>
        <end position="299"/>
    </location>
</feature>
<evidence type="ECO:0000259" key="6">
    <source>
        <dbReference type="PROSITE" id="PS50850"/>
    </source>
</evidence>
<feature type="transmembrane region" description="Helical" evidence="5">
    <location>
        <begin position="369"/>
        <end position="389"/>
    </location>
</feature>
<protein>
    <submittedName>
        <fullName evidence="7">Uncharacterized MFS-type transporter</fullName>
    </submittedName>
</protein>